<dbReference type="EMBL" id="RXHI01000019">
    <property type="protein sequence ID" value="RUA22312.1"/>
    <property type="molecule type" value="Genomic_DNA"/>
</dbReference>
<evidence type="ECO:0000313" key="1">
    <source>
        <dbReference type="EMBL" id="RUA22312.1"/>
    </source>
</evidence>
<dbReference type="AlphaFoldDB" id="A0A432JIM4"/>
<reference evidence="1" key="1">
    <citation type="submission" date="2018-12" db="EMBL/GenBank/DDBJ databases">
        <authorList>
            <person name="Jadhav K."/>
            <person name="Kushwaha B."/>
            <person name="Jadhav I."/>
        </authorList>
    </citation>
    <scope>NUCLEOTIDE SEQUENCE [LARGE SCALE GENOMIC DNA]</scope>
    <source>
        <strain evidence="1">SBS 10</strain>
    </source>
</reference>
<organism evidence="1">
    <name type="scientific">Billgrantia gudaonensis</name>
    <dbReference type="NCBI Taxonomy" id="376427"/>
    <lineage>
        <taxon>Bacteria</taxon>
        <taxon>Pseudomonadati</taxon>
        <taxon>Pseudomonadota</taxon>
        <taxon>Gammaproteobacteria</taxon>
        <taxon>Oceanospirillales</taxon>
        <taxon>Halomonadaceae</taxon>
        <taxon>Billgrantia</taxon>
    </lineage>
</organism>
<accession>A0A432JIM4</accession>
<sequence length="94" mass="10597">MHHCLPLPSPQPALARPACRALRGPGVDYRLHRGQFNLPCRNPSFLFVRFVLTLVAAAPAGRLKVDWPCGLLHLWGIGISRECWFTALSRRRVL</sequence>
<name>A0A432JIM4_9GAMM</name>
<comment type="caution">
    <text evidence="1">The sequence shown here is derived from an EMBL/GenBank/DDBJ whole genome shotgun (WGS) entry which is preliminary data.</text>
</comment>
<gene>
    <name evidence="1" type="ORF">DSL92_06450</name>
</gene>
<protein>
    <submittedName>
        <fullName evidence="1">Uncharacterized protein</fullName>
    </submittedName>
</protein>
<proteinExistence type="predicted"/>